<dbReference type="InterPro" id="IPR018392">
    <property type="entry name" value="LysM"/>
</dbReference>
<evidence type="ECO:0000313" key="3">
    <source>
        <dbReference type="EMBL" id="MFE8699183.1"/>
    </source>
</evidence>
<organism evidence="3 4">
    <name type="scientific">Cytobacillus spartinae</name>
    <dbReference type="NCBI Taxonomy" id="3299023"/>
    <lineage>
        <taxon>Bacteria</taxon>
        <taxon>Bacillati</taxon>
        <taxon>Bacillota</taxon>
        <taxon>Bacilli</taxon>
        <taxon>Bacillales</taxon>
        <taxon>Bacillaceae</taxon>
        <taxon>Cytobacillus</taxon>
    </lineage>
</organism>
<gene>
    <name evidence="3" type="ORF">ACFYKX_00960</name>
</gene>
<keyword evidence="1" id="KW-1133">Transmembrane helix</keyword>
<protein>
    <submittedName>
        <fullName evidence="3">LysM peptidoglycan-binding domain-containing protein</fullName>
    </submittedName>
</protein>
<dbReference type="SMART" id="SM00257">
    <property type="entry name" value="LysM"/>
    <property type="match status" value="1"/>
</dbReference>
<dbReference type="PROSITE" id="PS51782">
    <property type="entry name" value="LYSM"/>
    <property type="match status" value="1"/>
</dbReference>
<keyword evidence="1" id="KW-0812">Transmembrane</keyword>
<dbReference type="Gene3D" id="3.10.350.10">
    <property type="entry name" value="LysM domain"/>
    <property type="match status" value="1"/>
</dbReference>
<comment type="caution">
    <text evidence="3">The sequence shown here is derived from an EMBL/GenBank/DDBJ whole genome shotgun (WGS) entry which is preliminary data.</text>
</comment>
<dbReference type="CDD" id="cd00118">
    <property type="entry name" value="LysM"/>
    <property type="match status" value="1"/>
</dbReference>
<feature type="transmembrane region" description="Helical" evidence="1">
    <location>
        <begin position="6"/>
        <end position="26"/>
    </location>
</feature>
<evidence type="ECO:0000313" key="4">
    <source>
        <dbReference type="Proteomes" id="UP001601059"/>
    </source>
</evidence>
<dbReference type="Proteomes" id="UP001601059">
    <property type="component" value="Unassembled WGS sequence"/>
</dbReference>
<name>A0ABW6K8D3_9BACI</name>
<feature type="domain" description="LysM" evidence="2">
    <location>
        <begin position="38"/>
        <end position="89"/>
    </location>
</feature>
<keyword evidence="1" id="KW-0472">Membrane</keyword>
<keyword evidence="4" id="KW-1185">Reference proteome</keyword>
<dbReference type="RefSeq" id="WP_389357172.1">
    <property type="nucleotide sequence ID" value="NZ_JBIACK010000001.1"/>
</dbReference>
<dbReference type="SUPFAM" id="SSF54106">
    <property type="entry name" value="LysM domain"/>
    <property type="match status" value="1"/>
</dbReference>
<evidence type="ECO:0000256" key="1">
    <source>
        <dbReference type="SAM" id="Phobius"/>
    </source>
</evidence>
<reference evidence="3 4" key="1">
    <citation type="submission" date="2024-08" db="EMBL/GenBank/DDBJ databases">
        <title>Two novel Cytobacillus novel species.</title>
        <authorList>
            <person name="Liu G."/>
        </authorList>
    </citation>
    <scope>NUCLEOTIDE SEQUENCE [LARGE SCALE GENOMIC DNA]</scope>
    <source>
        <strain evidence="3 4">FJAT-54145</strain>
    </source>
</reference>
<accession>A0ABW6K8D3</accession>
<sequence length="111" mass="12914">MKKLWNQYSYTIILVILSFTVTFVLLGNEKKELKDEFVEITVEEGDSLWSISKEFSSYHELSPGEFINWVKQNNQLSGSHLYVGEKIMIPVLTEELQFSKQIASSYNEQLD</sequence>
<evidence type="ECO:0000259" key="2">
    <source>
        <dbReference type="PROSITE" id="PS51782"/>
    </source>
</evidence>
<proteinExistence type="predicted"/>
<dbReference type="Pfam" id="PF01476">
    <property type="entry name" value="LysM"/>
    <property type="match status" value="1"/>
</dbReference>
<dbReference type="InterPro" id="IPR036779">
    <property type="entry name" value="LysM_dom_sf"/>
</dbReference>
<dbReference type="EMBL" id="JBIACK010000001">
    <property type="protein sequence ID" value="MFE8699183.1"/>
    <property type="molecule type" value="Genomic_DNA"/>
</dbReference>